<dbReference type="Proteomes" id="UP000094285">
    <property type="component" value="Unassembled WGS sequence"/>
</dbReference>
<dbReference type="GO" id="GO:0005096">
    <property type="term" value="F:GTPase activator activity"/>
    <property type="evidence" value="ECO:0007669"/>
    <property type="project" value="UniProtKB-KW"/>
</dbReference>
<dbReference type="GO" id="GO:0060237">
    <property type="term" value="P:regulation of fungal-type cell wall organization"/>
    <property type="evidence" value="ECO:0007669"/>
    <property type="project" value="TreeGrafter"/>
</dbReference>
<feature type="compositionally biased region" description="Low complexity" evidence="2">
    <location>
        <begin position="95"/>
        <end position="106"/>
    </location>
</feature>
<dbReference type="PROSITE" id="PS50238">
    <property type="entry name" value="RHOGAP"/>
    <property type="match status" value="1"/>
</dbReference>
<keyword evidence="1" id="KW-0343">GTPase activation</keyword>
<feature type="domain" description="Rho-GAP" evidence="3">
    <location>
        <begin position="150"/>
        <end position="463"/>
    </location>
</feature>
<feature type="compositionally biased region" description="Polar residues" evidence="2">
    <location>
        <begin position="35"/>
        <end position="54"/>
    </location>
</feature>
<dbReference type="EMBL" id="KV453910">
    <property type="protein sequence ID" value="ODV81302.1"/>
    <property type="molecule type" value="Genomic_DNA"/>
</dbReference>
<proteinExistence type="predicted"/>
<feature type="region of interest" description="Disordered" evidence="2">
    <location>
        <begin position="271"/>
        <end position="355"/>
    </location>
</feature>
<feature type="compositionally biased region" description="Polar residues" evidence="2">
    <location>
        <begin position="312"/>
        <end position="347"/>
    </location>
</feature>
<sequence>MSHSLSPTNRNSIFGWVKNLKRGNFLSNESVNEITSDNDLLSTESRSPVKTHQPSIPIAAPNKALPFPPQPSSSPPAHQQAPEFLRPLLNHKSRSSNNVNRVRSNSLSQSEKSASIRQHRDSFLQHHLLVDENSKYFGVPLADAINEASAKISILNPNPSDPGVTYGEIPIVVAKCGVYLKNNGLNVEGIFRVGGSSKRLKELQVIFNSPPDYGKKLSWEGYTVHDAASILRRFLNALPEPLIPLELYEAFRDPLRSRSRIINYMKYKAENPNKSLRPTSSNNNTPAPESANLLDSSESQPLTEANIGRLNNHGSSNPSSSYNQVGYSPVHSHSQSDLSHIKSQQQFESAADEAAAAESAAKKSAKKSKNYRKLTRDVHEVIDEYKLLVDELPTLSKQLLFYILDLLSMVQNNADENLMSSRNLAAIFQPSILSHPNHDMDPVEYALSQLVVEFLIQYAYKLLPKQTGSMHPSPSKSLVKTPERADLQLDVNDVIGEGEVELKTKPTVTTNFGADAANQSSNVTSTSTTPIESEPSNLLSKPPQPPFKRQYSKSLPISTNQDMVGLHDTSKSLGLSDYDNDYEITDDDNEIDMSDLDELHPGNLHLNSNDTNEPAETAPAAAANPKVAIIVSTPSTTSVPQASLAAPSEQR</sequence>
<evidence type="ECO:0000259" key="3">
    <source>
        <dbReference type="PROSITE" id="PS50238"/>
    </source>
</evidence>
<name>A0A1E4SPI5_9ASCO</name>
<evidence type="ECO:0000313" key="4">
    <source>
        <dbReference type="EMBL" id="ODV81302.1"/>
    </source>
</evidence>
<dbReference type="OrthoDB" id="3196451at2759"/>
<dbReference type="SMART" id="SM00324">
    <property type="entry name" value="RhoGAP"/>
    <property type="match status" value="1"/>
</dbReference>
<organism evidence="4 5">
    <name type="scientific">Suhomyces tanzawaensis NRRL Y-17324</name>
    <dbReference type="NCBI Taxonomy" id="984487"/>
    <lineage>
        <taxon>Eukaryota</taxon>
        <taxon>Fungi</taxon>
        <taxon>Dikarya</taxon>
        <taxon>Ascomycota</taxon>
        <taxon>Saccharomycotina</taxon>
        <taxon>Pichiomycetes</taxon>
        <taxon>Debaryomycetaceae</taxon>
        <taxon>Suhomyces</taxon>
    </lineage>
</organism>
<evidence type="ECO:0000256" key="1">
    <source>
        <dbReference type="ARBA" id="ARBA00022468"/>
    </source>
</evidence>
<feature type="compositionally biased region" description="Polar residues" evidence="2">
    <location>
        <begin position="272"/>
        <end position="303"/>
    </location>
</feature>
<dbReference type="SUPFAM" id="SSF48350">
    <property type="entry name" value="GTPase activation domain, GAP"/>
    <property type="match status" value="1"/>
</dbReference>
<accession>A0A1E4SPI5</accession>
<evidence type="ECO:0000313" key="5">
    <source>
        <dbReference type="Proteomes" id="UP000094285"/>
    </source>
</evidence>
<evidence type="ECO:0000256" key="2">
    <source>
        <dbReference type="SAM" id="MobiDB-lite"/>
    </source>
</evidence>
<dbReference type="PANTHER" id="PTHR15228:SF25">
    <property type="entry name" value="F-BAR DOMAIN-CONTAINING PROTEIN"/>
    <property type="match status" value="1"/>
</dbReference>
<dbReference type="InterPro" id="IPR051025">
    <property type="entry name" value="RhoGAP"/>
</dbReference>
<feature type="region of interest" description="Disordered" evidence="2">
    <location>
        <begin position="35"/>
        <end position="114"/>
    </location>
</feature>
<dbReference type="RefSeq" id="XP_020066424.1">
    <property type="nucleotide sequence ID" value="XM_020209334.1"/>
</dbReference>
<dbReference type="GO" id="GO:0005938">
    <property type="term" value="C:cell cortex"/>
    <property type="evidence" value="ECO:0007669"/>
    <property type="project" value="TreeGrafter"/>
</dbReference>
<dbReference type="PANTHER" id="PTHR15228">
    <property type="entry name" value="SPERMATHECAL PHYSIOLOGY VARIANT"/>
    <property type="match status" value="1"/>
</dbReference>
<dbReference type="GeneID" id="30983470"/>
<dbReference type="AlphaFoldDB" id="A0A1E4SPI5"/>
<dbReference type="InterPro" id="IPR000198">
    <property type="entry name" value="RhoGAP_dom"/>
</dbReference>
<dbReference type="GO" id="GO:0007165">
    <property type="term" value="P:signal transduction"/>
    <property type="evidence" value="ECO:0007669"/>
    <property type="project" value="InterPro"/>
</dbReference>
<dbReference type="Gene3D" id="1.10.555.10">
    <property type="entry name" value="Rho GTPase activation protein"/>
    <property type="match status" value="1"/>
</dbReference>
<dbReference type="InterPro" id="IPR008936">
    <property type="entry name" value="Rho_GTPase_activation_prot"/>
</dbReference>
<dbReference type="Pfam" id="PF00620">
    <property type="entry name" value="RhoGAP"/>
    <property type="match status" value="2"/>
</dbReference>
<feature type="compositionally biased region" description="Low complexity" evidence="2">
    <location>
        <begin position="520"/>
        <end position="536"/>
    </location>
</feature>
<keyword evidence="5" id="KW-1185">Reference proteome</keyword>
<gene>
    <name evidence="4" type="ORF">CANTADRAFT_46436</name>
</gene>
<feature type="region of interest" description="Disordered" evidence="2">
    <location>
        <begin position="511"/>
        <end position="552"/>
    </location>
</feature>
<protein>
    <submittedName>
        <fullName evidence="4">RhoGAP-domain-containing protein</fullName>
    </submittedName>
</protein>
<reference evidence="5" key="1">
    <citation type="submission" date="2016-05" db="EMBL/GenBank/DDBJ databases">
        <title>Comparative genomics of biotechnologically important yeasts.</title>
        <authorList>
            <consortium name="DOE Joint Genome Institute"/>
            <person name="Riley R."/>
            <person name="Haridas S."/>
            <person name="Wolfe K.H."/>
            <person name="Lopes M.R."/>
            <person name="Hittinger C.T."/>
            <person name="Goker M."/>
            <person name="Salamov A."/>
            <person name="Wisecaver J."/>
            <person name="Long T.M."/>
            <person name="Aerts A.L."/>
            <person name="Barry K."/>
            <person name="Choi C."/>
            <person name="Clum A."/>
            <person name="Coughlan A.Y."/>
            <person name="Deshpande S."/>
            <person name="Douglass A.P."/>
            <person name="Hanson S.J."/>
            <person name="Klenk H.-P."/>
            <person name="Labutti K."/>
            <person name="Lapidus A."/>
            <person name="Lindquist E."/>
            <person name="Lipzen A."/>
            <person name="Meier-Kolthoff J.P."/>
            <person name="Ohm R.A."/>
            <person name="Otillar R.P."/>
            <person name="Pangilinan J."/>
            <person name="Peng Y."/>
            <person name="Rokas A."/>
            <person name="Rosa C.A."/>
            <person name="Scheuner C."/>
            <person name="Sibirny A.A."/>
            <person name="Slot J.C."/>
            <person name="Stielow J.B."/>
            <person name="Sun H."/>
            <person name="Kurtzman C.P."/>
            <person name="Blackwell M."/>
            <person name="Grigoriev I.V."/>
            <person name="Jeffries T.W."/>
        </authorList>
    </citation>
    <scope>NUCLEOTIDE SEQUENCE [LARGE SCALE GENOMIC DNA]</scope>
    <source>
        <strain evidence="5">NRRL Y-17324</strain>
    </source>
</reference>
<dbReference type="STRING" id="984487.A0A1E4SPI5"/>